<evidence type="ECO:0000313" key="2">
    <source>
        <dbReference type="EMBL" id="OAD19471.1"/>
    </source>
</evidence>
<protein>
    <submittedName>
        <fullName evidence="2">Uncharacterized protein</fullName>
    </submittedName>
</protein>
<reference evidence="2 3" key="1">
    <citation type="submission" date="2016-05" db="EMBL/GenBank/DDBJ databases">
        <title>Single-cell genome of chain-forming Candidatus Thiomargarita nelsonii and comparison to other large sulfur-oxidizing bacteria.</title>
        <authorList>
            <person name="Winkel M."/>
            <person name="Salman V."/>
            <person name="Woyke T."/>
            <person name="Schulz-Vogt H."/>
            <person name="Richter M."/>
            <person name="Flood B."/>
            <person name="Bailey J."/>
            <person name="Amann R."/>
            <person name="Mussmann M."/>
        </authorList>
    </citation>
    <scope>NUCLEOTIDE SEQUENCE [LARGE SCALE GENOMIC DNA]</scope>
    <source>
        <strain evidence="2 3">THI036</strain>
    </source>
</reference>
<name>A0A176RUQ3_9GAMM</name>
<keyword evidence="1" id="KW-0472">Membrane</keyword>
<keyword evidence="1" id="KW-0812">Transmembrane</keyword>
<keyword evidence="3" id="KW-1185">Reference proteome</keyword>
<comment type="caution">
    <text evidence="2">The sequence shown here is derived from an EMBL/GenBank/DDBJ whole genome shotgun (WGS) entry which is preliminary data.</text>
</comment>
<keyword evidence="1" id="KW-1133">Transmembrane helix</keyword>
<organism evidence="2 3">
    <name type="scientific">Candidatus Thiomargarita nelsonii</name>
    <dbReference type="NCBI Taxonomy" id="1003181"/>
    <lineage>
        <taxon>Bacteria</taxon>
        <taxon>Pseudomonadati</taxon>
        <taxon>Pseudomonadota</taxon>
        <taxon>Gammaproteobacteria</taxon>
        <taxon>Thiotrichales</taxon>
        <taxon>Thiotrichaceae</taxon>
        <taxon>Thiomargarita</taxon>
    </lineage>
</organism>
<dbReference type="Proteomes" id="UP000076962">
    <property type="component" value="Unassembled WGS sequence"/>
</dbReference>
<evidence type="ECO:0000313" key="3">
    <source>
        <dbReference type="Proteomes" id="UP000076962"/>
    </source>
</evidence>
<dbReference type="EMBL" id="LUTY01002790">
    <property type="protein sequence ID" value="OAD19471.1"/>
    <property type="molecule type" value="Genomic_DNA"/>
</dbReference>
<sequence length="62" mass="7245">MNKDNNRKIKQIPIPVYVPIIIVVIHRYSYAGLHAANPPYNFPARYGIGMSLRVSTLHYYWL</sequence>
<evidence type="ECO:0000256" key="1">
    <source>
        <dbReference type="SAM" id="Phobius"/>
    </source>
</evidence>
<gene>
    <name evidence="2" type="ORF">THIOM_004891</name>
</gene>
<feature type="transmembrane region" description="Helical" evidence="1">
    <location>
        <begin position="12"/>
        <end position="30"/>
    </location>
</feature>
<accession>A0A176RUQ3</accession>
<dbReference type="AlphaFoldDB" id="A0A176RUQ3"/>
<proteinExistence type="predicted"/>